<comment type="caution">
    <text evidence="3">The sequence shown here is derived from an EMBL/GenBank/DDBJ whole genome shotgun (WGS) entry which is preliminary data.</text>
</comment>
<protein>
    <recommendedName>
        <fullName evidence="5">Paramyosin</fullName>
    </recommendedName>
</protein>
<dbReference type="Proteomes" id="UP000827092">
    <property type="component" value="Unassembled WGS sequence"/>
</dbReference>
<proteinExistence type="predicted"/>
<dbReference type="EMBL" id="JAFNEN010000113">
    <property type="protein sequence ID" value="KAG8193933.1"/>
    <property type="molecule type" value="Genomic_DNA"/>
</dbReference>
<accession>A0AAV6VDB0</accession>
<dbReference type="AlphaFoldDB" id="A0AAV6VDB0"/>
<name>A0AAV6VDB0_9ARAC</name>
<feature type="coiled-coil region" evidence="1">
    <location>
        <begin position="242"/>
        <end position="297"/>
    </location>
</feature>
<gene>
    <name evidence="3" type="ORF">JTE90_011485</name>
</gene>
<evidence type="ECO:0008006" key="5">
    <source>
        <dbReference type="Google" id="ProtNLM"/>
    </source>
</evidence>
<evidence type="ECO:0000313" key="3">
    <source>
        <dbReference type="EMBL" id="KAG8193933.1"/>
    </source>
</evidence>
<evidence type="ECO:0000256" key="1">
    <source>
        <dbReference type="SAM" id="Coils"/>
    </source>
</evidence>
<keyword evidence="4" id="KW-1185">Reference proteome</keyword>
<feature type="region of interest" description="Disordered" evidence="2">
    <location>
        <begin position="162"/>
        <end position="186"/>
    </location>
</feature>
<sequence length="301" mass="34063">MAPKGVSNWKRPYTSIYNDNYKYGTGLYSDTLGDIEKRYSESLSKTQLRSDRPDLAFTTFAGSNLASSPTPGADRTTPTTPILPSFESRLNSALYSPYELDEQVQEAISSRAEQRRHKAEASRKAAVTEDLLTTSMGDRNRPKSLCLYDEWSLPRPHKVAIEEPEVPKRKTTSNGPSASGWREKSRHYQDQLETLEGNMSSVGNKLQAELSSLKNKYQGEIADLNRSVDVTSQQASDLQKLCKRQANQLLELQSAYEDSQRNVSDALEEVQLWQNKCRCIKKEMDRLREEVELAVQKTSRA</sequence>
<evidence type="ECO:0000313" key="4">
    <source>
        <dbReference type="Proteomes" id="UP000827092"/>
    </source>
</evidence>
<keyword evidence="1" id="KW-0175">Coiled coil</keyword>
<feature type="region of interest" description="Disordered" evidence="2">
    <location>
        <begin position="61"/>
        <end position="82"/>
    </location>
</feature>
<reference evidence="3 4" key="1">
    <citation type="journal article" date="2022" name="Nat. Ecol. Evol.">
        <title>A masculinizing supergene underlies an exaggerated male reproductive morph in a spider.</title>
        <authorList>
            <person name="Hendrickx F."/>
            <person name="De Corte Z."/>
            <person name="Sonet G."/>
            <person name="Van Belleghem S.M."/>
            <person name="Kostlbacher S."/>
            <person name="Vangestel C."/>
        </authorList>
    </citation>
    <scope>NUCLEOTIDE SEQUENCE [LARGE SCALE GENOMIC DNA]</scope>
    <source>
        <strain evidence="3">W744_W776</strain>
    </source>
</reference>
<evidence type="ECO:0000256" key="2">
    <source>
        <dbReference type="SAM" id="MobiDB-lite"/>
    </source>
</evidence>
<organism evidence="3 4">
    <name type="scientific">Oedothorax gibbosus</name>
    <dbReference type="NCBI Taxonomy" id="931172"/>
    <lineage>
        <taxon>Eukaryota</taxon>
        <taxon>Metazoa</taxon>
        <taxon>Ecdysozoa</taxon>
        <taxon>Arthropoda</taxon>
        <taxon>Chelicerata</taxon>
        <taxon>Arachnida</taxon>
        <taxon>Araneae</taxon>
        <taxon>Araneomorphae</taxon>
        <taxon>Entelegynae</taxon>
        <taxon>Araneoidea</taxon>
        <taxon>Linyphiidae</taxon>
        <taxon>Erigoninae</taxon>
        <taxon>Oedothorax</taxon>
    </lineage>
</organism>